<proteinExistence type="inferred from homology"/>
<dbReference type="RefSeq" id="WP_006593758.1">
    <property type="nucleotide sequence ID" value="NZ_BAHD01000061.1"/>
</dbReference>
<accession>K6WTP5</accession>
<dbReference type="Gene3D" id="1.10.260.40">
    <property type="entry name" value="lambda repressor-like DNA-binding domains"/>
    <property type="match status" value="1"/>
</dbReference>
<evidence type="ECO:0000313" key="4">
    <source>
        <dbReference type="EMBL" id="GAB97226.1"/>
    </source>
</evidence>
<dbReference type="CDD" id="cd06307">
    <property type="entry name" value="PBP1_sugar_binding"/>
    <property type="match status" value="1"/>
</dbReference>
<evidence type="ECO:0000256" key="1">
    <source>
        <dbReference type="ARBA" id="ARBA00004196"/>
    </source>
</evidence>
<organism evidence="4 5">
    <name type="scientific">Kineosphaera limosa NBRC 100340</name>
    <dbReference type="NCBI Taxonomy" id="1184609"/>
    <lineage>
        <taxon>Bacteria</taxon>
        <taxon>Bacillati</taxon>
        <taxon>Actinomycetota</taxon>
        <taxon>Actinomycetes</taxon>
        <taxon>Micrococcales</taxon>
        <taxon>Dermatophilaceae</taxon>
        <taxon>Kineosphaera</taxon>
    </lineage>
</organism>
<dbReference type="InterPro" id="IPR000843">
    <property type="entry name" value="HTH_LacI"/>
</dbReference>
<sequence>MPHRHRVRDIADQAGLSEATVDRVLHHRPGVSVRATRAVHRAIADLDRQAGQLVLTGRSLVADLVMAAPDRFSDVVRAAFEAEAAMLRPAQLRLRYDLDAAADPAWIADRLARLARRGSDGILLKAPDDPVVAEAVDAVVAAGIPVITLVTDLPTTARHVYVGIDNQAAGATAAYLLNLAAGPGHADEASPDVVTTNRGAAPGPGELSQVARSGAARSEVARTHEARAQEARSVVDALVPLSRAAFLGEGQRAQGFVDEFTRLRPGSRAVVLDGTDGLDETMERLAAQALADDPGLALVYSPGGANRGTLAAFDAARRPVRGFVAHDLDEDNLVLLRSGRLTAVLHHDLRRDARRSLGALLQVQGLLPGRPVSLPRPVVVVTPHNIPL</sequence>
<dbReference type="Gene3D" id="3.40.50.2300">
    <property type="match status" value="2"/>
</dbReference>
<dbReference type="SMART" id="SM00354">
    <property type="entry name" value="HTH_LACI"/>
    <property type="match status" value="1"/>
</dbReference>
<comment type="similarity">
    <text evidence="2">Belongs to the bacterial solute-binding protein 2 family.</text>
</comment>
<dbReference type="GO" id="GO:0006355">
    <property type="term" value="P:regulation of DNA-templated transcription"/>
    <property type="evidence" value="ECO:0007669"/>
    <property type="project" value="InterPro"/>
</dbReference>
<dbReference type="InterPro" id="IPR010982">
    <property type="entry name" value="Lambda_DNA-bd_dom_sf"/>
</dbReference>
<feature type="domain" description="HTH lacI-type" evidence="3">
    <location>
        <begin position="8"/>
        <end position="62"/>
    </location>
</feature>
<dbReference type="eggNOG" id="COG1879">
    <property type="taxonomic scope" value="Bacteria"/>
</dbReference>
<dbReference type="PANTHER" id="PTHR30036:SF7">
    <property type="entry name" value="ABC TRANSPORTER PERIPLASMIC-BINDING PROTEIN YPHF"/>
    <property type="match status" value="1"/>
</dbReference>
<dbReference type="GO" id="GO:0003677">
    <property type="term" value="F:DNA binding"/>
    <property type="evidence" value="ECO:0007669"/>
    <property type="project" value="InterPro"/>
</dbReference>
<keyword evidence="5" id="KW-1185">Reference proteome</keyword>
<dbReference type="SUPFAM" id="SSF53822">
    <property type="entry name" value="Periplasmic binding protein-like I"/>
    <property type="match status" value="1"/>
</dbReference>
<protein>
    <submittedName>
        <fullName evidence="4">Putative LacI family transcriptional regulator</fullName>
    </submittedName>
</protein>
<dbReference type="PROSITE" id="PS50932">
    <property type="entry name" value="HTH_LACI_2"/>
    <property type="match status" value="1"/>
</dbReference>
<reference evidence="4 5" key="1">
    <citation type="submission" date="2012-08" db="EMBL/GenBank/DDBJ databases">
        <title>Whole genome shotgun sequence of Kineosphaera limosa NBRC 100340.</title>
        <authorList>
            <person name="Yoshida I."/>
            <person name="Isaki S."/>
            <person name="Hosoyama A."/>
            <person name="Tsuchikane K."/>
            <person name="Katsumata H."/>
            <person name="Ando Y."/>
            <person name="Ohji S."/>
            <person name="Hamada M."/>
            <person name="Tamura T."/>
            <person name="Yamazoe A."/>
            <person name="Yamazaki S."/>
            <person name="Fujita N."/>
        </authorList>
    </citation>
    <scope>NUCLEOTIDE SEQUENCE [LARGE SCALE GENOMIC DNA]</scope>
    <source>
        <strain evidence="4 5">NBRC 100340</strain>
    </source>
</reference>
<evidence type="ECO:0000313" key="5">
    <source>
        <dbReference type="Proteomes" id="UP000008366"/>
    </source>
</evidence>
<comment type="caution">
    <text evidence="4">The sequence shown here is derived from an EMBL/GenBank/DDBJ whole genome shotgun (WGS) entry which is preliminary data.</text>
</comment>
<dbReference type="Pfam" id="PF13407">
    <property type="entry name" value="Peripla_BP_4"/>
    <property type="match status" value="1"/>
</dbReference>
<dbReference type="CDD" id="cd01392">
    <property type="entry name" value="HTH_LacI"/>
    <property type="match status" value="1"/>
</dbReference>
<dbReference type="Proteomes" id="UP000008366">
    <property type="component" value="Unassembled WGS sequence"/>
</dbReference>
<gene>
    <name evidence="4" type="ORF">KILIM_061_00100</name>
</gene>
<dbReference type="AlphaFoldDB" id="K6WTP5"/>
<evidence type="ECO:0000256" key="2">
    <source>
        <dbReference type="ARBA" id="ARBA00007639"/>
    </source>
</evidence>
<evidence type="ECO:0000259" key="3">
    <source>
        <dbReference type="PROSITE" id="PS50932"/>
    </source>
</evidence>
<dbReference type="InterPro" id="IPR025997">
    <property type="entry name" value="SBP_2_dom"/>
</dbReference>
<dbReference type="EMBL" id="BAHD01000061">
    <property type="protein sequence ID" value="GAB97226.1"/>
    <property type="molecule type" value="Genomic_DNA"/>
</dbReference>
<dbReference type="STRING" id="1184609.KILIM_061_00100"/>
<dbReference type="PANTHER" id="PTHR30036">
    <property type="entry name" value="D-XYLOSE-BINDING PERIPLASMIC PROTEIN"/>
    <property type="match status" value="1"/>
</dbReference>
<dbReference type="GO" id="GO:0030288">
    <property type="term" value="C:outer membrane-bounded periplasmic space"/>
    <property type="evidence" value="ECO:0007669"/>
    <property type="project" value="TreeGrafter"/>
</dbReference>
<dbReference type="GO" id="GO:0030246">
    <property type="term" value="F:carbohydrate binding"/>
    <property type="evidence" value="ECO:0007669"/>
    <property type="project" value="TreeGrafter"/>
</dbReference>
<dbReference type="OrthoDB" id="9805774at2"/>
<dbReference type="InterPro" id="IPR050555">
    <property type="entry name" value="Bact_Solute-Bind_Prot2"/>
</dbReference>
<dbReference type="Pfam" id="PF00356">
    <property type="entry name" value="LacI"/>
    <property type="match status" value="1"/>
</dbReference>
<dbReference type="InterPro" id="IPR028082">
    <property type="entry name" value="Peripla_BP_I"/>
</dbReference>
<name>K6WTP5_9MICO</name>
<comment type="subcellular location">
    <subcellularLocation>
        <location evidence="1">Cell envelope</location>
    </subcellularLocation>
</comment>
<dbReference type="SUPFAM" id="SSF47413">
    <property type="entry name" value="lambda repressor-like DNA-binding domains"/>
    <property type="match status" value="1"/>
</dbReference>